<gene>
    <name evidence="2" type="ORF">ODALV1_LOCUS6598</name>
</gene>
<dbReference type="Proteomes" id="UP001642540">
    <property type="component" value="Unassembled WGS sequence"/>
</dbReference>
<dbReference type="InterPro" id="IPR033263">
    <property type="entry name" value="RNF180"/>
</dbReference>
<keyword evidence="3" id="KW-1185">Reference proteome</keyword>
<evidence type="ECO:0000313" key="2">
    <source>
        <dbReference type="EMBL" id="CAL8086969.1"/>
    </source>
</evidence>
<dbReference type="PANTHER" id="PTHR46717:SF1">
    <property type="entry name" value="E3 UBIQUITIN-PROTEIN LIGASE RNF180"/>
    <property type="match status" value="1"/>
</dbReference>
<organism evidence="2 3">
    <name type="scientific">Orchesella dallaii</name>
    <dbReference type="NCBI Taxonomy" id="48710"/>
    <lineage>
        <taxon>Eukaryota</taxon>
        <taxon>Metazoa</taxon>
        <taxon>Ecdysozoa</taxon>
        <taxon>Arthropoda</taxon>
        <taxon>Hexapoda</taxon>
        <taxon>Collembola</taxon>
        <taxon>Entomobryomorpha</taxon>
        <taxon>Entomobryoidea</taxon>
        <taxon>Orchesellidae</taxon>
        <taxon>Orchesellinae</taxon>
        <taxon>Orchesella</taxon>
    </lineage>
</organism>
<comment type="caution">
    <text evidence="2">The sequence shown here is derived from an EMBL/GenBank/DDBJ whole genome shotgun (WGS) entry which is preliminary data.</text>
</comment>
<dbReference type="EMBL" id="CAXLJM020000020">
    <property type="protein sequence ID" value="CAL8086969.1"/>
    <property type="molecule type" value="Genomic_DNA"/>
</dbReference>
<evidence type="ECO:0000256" key="1">
    <source>
        <dbReference type="SAM" id="MobiDB-lite"/>
    </source>
</evidence>
<sequence>MDSLAMKCRKCRNTLLIFPETRIESSHGALVTDPTATSHCSSEVWYIPEEHMPKWMSSNLEKGDWVKGKVQCPKCDARLGSYNFVSGMKCPCGSQVLAPIHIVKSKVDFFLPLLQHDIQDEVKDETLPTDANLAGPEIKSDDEVNQAS</sequence>
<feature type="region of interest" description="Disordered" evidence="1">
    <location>
        <begin position="124"/>
        <end position="148"/>
    </location>
</feature>
<proteinExistence type="predicted"/>
<name>A0ABP1Q6W9_9HEXA</name>
<dbReference type="PANTHER" id="PTHR46717">
    <property type="entry name" value="E3 UBIQUITIN-PROTEIN LIGASE RNF180"/>
    <property type="match status" value="1"/>
</dbReference>
<reference evidence="2 3" key="1">
    <citation type="submission" date="2024-08" db="EMBL/GenBank/DDBJ databases">
        <authorList>
            <person name="Cucini C."/>
            <person name="Frati F."/>
        </authorList>
    </citation>
    <scope>NUCLEOTIDE SEQUENCE [LARGE SCALE GENOMIC DNA]</scope>
</reference>
<evidence type="ECO:0000313" key="3">
    <source>
        <dbReference type="Proteomes" id="UP001642540"/>
    </source>
</evidence>
<protein>
    <recommendedName>
        <fullName evidence="4">E3 ubiquitin-protein ligase RNF180</fullName>
    </recommendedName>
</protein>
<accession>A0ABP1Q6W9</accession>
<evidence type="ECO:0008006" key="4">
    <source>
        <dbReference type="Google" id="ProtNLM"/>
    </source>
</evidence>